<dbReference type="Pfam" id="PF18096">
    <property type="entry name" value="Thump_like"/>
    <property type="match status" value="1"/>
</dbReference>
<dbReference type="Gene3D" id="1.10.10.1110">
    <property type="entry name" value="Methyltransferase PG1098, N-terminal domain"/>
    <property type="match status" value="1"/>
</dbReference>
<dbReference type="InterPro" id="IPR041497">
    <property type="entry name" value="Thump-like"/>
</dbReference>
<feature type="domain" description="THUMP-like" evidence="1">
    <location>
        <begin position="340"/>
        <end position="410"/>
    </location>
</feature>
<protein>
    <submittedName>
        <fullName evidence="3">Uncharacterized protein</fullName>
    </submittedName>
</protein>
<dbReference type="EMBL" id="LR134384">
    <property type="protein sequence ID" value="VEH14413.1"/>
    <property type="molecule type" value="Genomic_DNA"/>
</dbReference>
<reference evidence="3 4" key="1">
    <citation type="submission" date="2018-12" db="EMBL/GenBank/DDBJ databases">
        <authorList>
            <consortium name="Pathogen Informatics"/>
        </authorList>
    </citation>
    <scope>NUCLEOTIDE SEQUENCE [LARGE SCALE GENOMIC DNA]</scope>
    <source>
        <strain evidence="3 4">NCTC13071</strain>
    </source>
</reference>
<accession>A0A3S4UKF3</accession>
<name>A0A3S4UKF3_9BACT</name>
<dbReference type="SUPFAM" id="SSF53335">
    <property type="entry name" value="S-adenosyl-L-methionine-dependent methyltransferases"/>
    <property type="match status" value="1"/>
</dbReference>
<dbReference type="InterPro" id="IPR054168">
    <property type="entry name" value="PG_1098_Fer"/>
</dbReference>
<dbReference type="Pfam" id="PF22013">
    <property type="entry name" value="PG_1098_Fer"/>
    <property type="match status" value="1"/>
</dbReference>
<dbReference type="AlphaFoldDB" id="A0A3S4UKF3"/>
<sequence length="412" mass="46622">MSLCFAVEHETIRTDVAMNSELFIRQHRLDDVRTLAFQADKYSEVDMPFALEQIQGWQLARRKLPEWAAEDGVLFPPHLSMEQCSSEQAARYKCSVVERLLTAEERQKGMMTDLTGGFGVDFSYMARSFGKAVYVEQQERLCEIARHNFHCFGLQQAEVVHGDGGDFLHSLQDKQALIYLDPARRDAHGGKTYAIEDCSPDVTALSDELVERARLVMIKLSPMLDWHAAVVRMKHVCEVHIVSVGGECKELLLVMQQGEAGEKRLFCVNDDDAFVCRIGEEPRQWPLVEDLRSVRWLYEPNASLMKGGCFGSLAERFKLQGVGQNSHLFVSEKRVEDFPGRGFCIEDIMSMNRKELKTKLAGLAKANIAVRNFPLSAVELRKKLHLKDGGDTYLFATTVGTVHTLIICKKQM</sequence>
<dbReference type="InterPro" id="IPR029063">
    <property type="entry name" value="SAM-dependent_MTases_sf"/>
</dbReference>
<dbReference type="Gene3D" id="3.40.50.150">
    <property type="entry name" value="Vaccinia Virus protein VP39"/>
    <property type="match status" value="1"/>
</dbReference>
<evidence type="ECO:0000313" key="4">
    <source>
        <dbReference type="Proteomes" id="UP000274578"/>
    </source>
</evidence>
<evidence type="ECO:0000259" key="2">
    <source>
        <dbReference type="Pfam" id="PF22013"/>
    </source>
</evidence>
<feature type="domain" description="PG-1098 ferredoxin-like" evidence="2">
    <location>
        <begin position="296"/>
        <end position="339"/>
    </location>
</feature>
<organism evidence="3 4">
    <name type="scientific">Segatella oris</name>
    <dbReference type="NCBI Taxonomy" id="28135"/>
    <lineage>
        <taxon>Bacteria</taxon>
        <taxon>Pseudomonadati</taxon>
        <taxon>Bacteroidota</taxon>
        <taxon>Bacteroidia</taxon>
        <taxon>Bacteroidales</taxon>
        <taxon>Prevotellaceae</taxon>
        <taxon>Segatella</taxon>
    </lineage>
</organism>
<dbReference type="Proteomes" id="UP000274578">
    <property type="component" value="Chromosome 1"/>
</dbReference>
<dbReference type="KEGG" id="poc:NCTC13071_00389"/>
<evidence type="ECO:0000313" key="3">
    <source>
        <dbReference type="EMBL" id="VEH14413.1"/>
    </source>
</evidence>
<proteinExistence type="predicted"/>
<evidence type="ECO:0000259" key="1">
    <source>
        <dbReference type="Pfam" id="PF18096"/>
    </source>
</evidence>
<gene>
    <name evidence="3" type="ORF">NCTC13071_00389</name>
</gene>